<evidence type="ECO:0000313" key="1">
    <source>
        <dbReference type="EMBL" id="SEK08373.1"/>
    </source>
</evidence>
<name>A0AAQ1JWQ1_9BURK</name>
<organism evidence="1 2">
    <name type="scientific">Paraburkholderia tropica</name>
    <dbReference type="NCBI Taxonomy" id="92647"/>
    <lineage>
        <taxon>Bacteria</taxon>
        <taxon>Pseudomonadati</taxon>
        <taxon>Pseudomonadota</taxon>
        <taxon>Betaproteobacteria</taxon>
        <taxon>Burkholderiales</taxon>
        <taxon>Burkholderiaceae</taxon>
        <taxon>Paraburkholderia</taxon>
    </lineage>
</organism>
<dbReference type="Pfam" id="PF16074">
    <property type="entry name" value="PilW"/>
    <property type="match status" value="1"/>
</dbReference>
<dbReference type="AlphaFoldDB" id="A0AAQ1JWQ1"/>
<dbReference type="RefSeq" id="WP_080180365.1">
    <property type="nucleotide sequence ID" value="NZ_CADFGN010000003.1"/>
</dbReference>
<dbReference type="Proteomes" id="UP000183529">
    <property type="component" value="Unassembled WGS sequence"/>
</dbReference>
<protein>
    <submittedName>
        <fullName evidence="1">Type IV pilus assembly protein PilW</fullName>
    </submittedName>
</protein>
<accession>A0AAQ1JWQ1</accession>
<evidence type="ECO:0000313" key="2">
    <source>
        <dbReference type="Proteomes" id="UP000183529"/>
    </source>
</evidence>
<proteinExistence type="predicted"/>
<dbReference type="EMBL" id="FNZM01000016">
    <property type="protein sequence ID" value="SEK08373.1"/>
    <property type="molecule type" value="Genomic_DNA"/>
</dbReference>
<comment type="caution">
    <text evidence="1">The sequence shown here is derived from an EMBL/GenBank/DDBJ whole genome shotgun (WGS) entry which is preliminary data.</text>
</comment>
<dbReference type="GeneID" id="61303126"/>
<dbReference type="GO" id="GO:0043683">
    <property type="term" value="P:type IV pilus assembly"/>
    <property type="evidence" value="ECO:0007669"/>
    <property type="project" value="InterPro"/>
</dbReference>
<sequence length="268" mass="28220">MKRAIRPKRRRMTGGHTLLEFTIAVALSLVVMAGALAAYRSQRQAFAWSTDAARIHEAGVNALMLIGEQIQMAGFVSADASDGLAGPPLFGCAGGRVAGTDANPSCEVLSNRSDGLALRYQGDGESTWLSANGQITDCLGQAVGANGSEVLNRFHAKASSSTGEPELYCEGSGKVGTAQPLVEGVERLRLRYWLAGAAQALDASALAREQWNSVIAVDLCVLVRGAPLARRTRYVDCDGASVAATDGRARQAFWRHVAVRNVLSGSSS</sequence>
<gene>
    <name evidence="1" type="ORF">SAMN05216550_116215</name>
</gene>
<dbReference type="InterPro" id="IPR032092">
    <property type="entry name" value="PilW"/>
</dbReference>
<reference evidence="1 2" key="1">
    <citation type="submission" date="2016-10" db="EMBL/GenBank/DDBJ databases">
        <authorList>
            <person name="Varghese N."/>
            <person name="Submissions S."/>
        </authorList>
    </citation>
    <scope>NUCLEOTIDE SEQUENCE [LARGE SCALE GENOMIC DNA]</scope>
    <source>
        <strain evidence="1 2">LMG 22274</strain>
    </source>
</reference>